<evidence type="ECO:0000256" key="1">
    <source>
        <dbReference type="SAM" id="Phobius"/>
    </source>
</evidence>
<keyword evidence="1" id="KW-1133">Transmembrane helix</keyword>
<dbReference type="InterPro" id="IPR046118">
    <property type="entry name" value="DUF6115"/>
</dbReference>
<dbReference type="EMBL" id="CP007389">
    <property type="protein sequence ID" value="APT73984.1"/>
    <property type="molecule type" value="Genomic_DNA"/>
</dbReference>
<organism evidence="2 3">
    <name type="scientific">Thermosipho melanesiensis</name>
    <dbReference type="NCBI Taxonomy" id="46541"/>
    <lineage>
        <taxon>Bacteria</taxon>
        <taxon>Thermotogati</taxon>
        <taxon>Thermotogota</taxon>
        <taxon>Thermotogae</taxon>
        <taxon>Thermotogales</taxon>
        <taxon>Fervidobacteriaceae</taxon>
        <taxon>Thermosipho</taxon>
    </lineage>
</organism>
<gene>
    <name evidence="2" type="ORF">BW47_05380</name>
</gene>
<evidence type="ECO:0000313" key="3">
    <source>
        <dbReference type="Proteomes" id="UP000185490"/>
    </source>
</evidence>
<keyword evidence="1" id="KW-0472">Membrane</keyword>
<dbReference type="RefSeq" id="WP_012057225.1">
    <property type="nucleotide sequence ID" value="NZ_CP007389.1"/>
</dbReference>
<keyword evidence="1" id="KW-0812">Transmembrane</keyword>
<keyword evidence="3" id="KW-1185">Reference proteome</keyword>
<protein>
    <submittedName>
        <fullName evidence="2">Uncharacterized protein</fullName>
    </submittedName>
</protein>
<feature type="transmembrane region" description="Helical" evidence="1">
    <location>
        <begin position="6"/>
        <end position="28"/>
    </location>
</feature>
<name>A0ABN4UVE3_9BACT</name>
<sequence>MNLIEWLILFSTISSVSFAWGIYLLNVFSSKNQPEKLKEDEERLIQLMGRVKTFVDSKLDVLDKKMEEVNNLITEINDLYSKVLLDLSTIENKKEKVNKEIETPHTEKEITKQPNTEPVKAQKEKTLEEKIIDLYNVGTDEAEIAKRFGIGIGEVRLIIDLFVRSKGGKL</sequence>
<accession>A0ABN4UVE3</accession>
<reference evidence="2 3" key="1">
    <citation type="submission" date="2014-02" db="EMBL/GenBank/DDBJ databases">
        <title>Diversity of Thermotogales isolates from hydrothermal vents.</title>
        <authorList>
            <person name="Haverkamp T.H.A."/>
            <person name="Lossouarn J."/>
            <person name="Geslin C."/>
            <person name="Nesbo C.L."/>
        </authorList>
    </citation>
    <scope>NUCLEOTIDE SEQUENCE [LARGE SCALE GENOMIC DNA]</scope>
    <source>
        <strain evidence="2 3">431</strain>
    </source>
</reference>
<evidence type="ECO:0000313" key="2">
    <source>
        <dbReference type="EMBL" id="APT73984.1"/>
    </source>
</evidence>
<dbReference type="Pfam" id="PF19610">
    <property type="entry name" value="DUF6115"/>
    <property type="match status" value="1"/>
</dbReference>
<dbReference type="Proteomes" id="UP000185490">
    <property type="component" value="Chromosome"/>
</dbReference>
<proteinExistence type="predicted"/>